<evidence type="ECO:0000256" key="1">
    <source>
        <dbReference type="SAM" id="MobiDB-lite"/>
    </source>
</evidence>
<evidence type="ECO:0000313" key="3">
    <source>
        <dbReference type="Proteomes" id="UP000247409"/>
    </source>
</evidence>
<comment type="caution">
    <text evidence="2">The sequence shown here is derived from an EMBL/GenBank/DDBJ whole genome shotgun (WGS) entry which is preliminary data.</text>
</comment>
<evidence type="ECO:0000313" key="2">
    <source>
        <dbReference type="EMBL" id="PXF40132.1"/>
    </source>
</evidence>
<feature type="region of interest" description="Disordered" evidence="1">
    <location>
        <begin position="36"/>
        <end position="64"/>
    </location>
</feature>
<proteinExistence type="predicted"/>
<dbReference type="EMBL" id="NBIV01000356">
    <property type="protein sequence ID" value="PXF40132.1"/>
    <property type="molecule type" value="Genomic_DNA"/>
</dbReference>
<name>A0A2V3IDH2_9FLOR</name>
<organism evidence="2 3">
    <name type="scientific">Gracilariopsis chorda</name>
    <dbReference type="NCBI Taxonomy" id="448386"/>
    <lineage>
        <taxon>Eukaryota</taxon>
        <taxon>Rhodophyta</taxon>
        <taxon>Florideophyceae</taxon>
        <taxon>Rhodymeniophycidae</taxon>
        <taxon>Gracilariales</taxon>
        <taxon>Gracilariaceae</taxon>
        <taxon>Gracilariopsis</taxon>
    </lineage>
</organism>
<sequence>MLLHTSFSCESRLGRVRENEEQLRKDQKSAMEMEVKQAKKQNPKVIREMQKGGGSAQAAGRATEKVRKMKVAGAEMCSS</sequence>
<accession>A0A2V3IDH2</accession>
<dbReference type="Proteomes" id="UP000247409">
    <property type="component" value="Unassembled WGS sequence"/>
</dbReference>
<reference evidence="2 3" key="1">
    <citation type="journal article" date="2018" name="Mol. Biol. Evol.">
        <title>Analysis of the draft genome of the red seaweed Gracilariopsis chorda provides insights into genome size evolution in Rhodophyta.</title>
        <authorList>
            <person name="Lee J."/>
            <person name="Yang E.C."/>
            <person name="Graf L."/>
            <person name="Yang J.H."/>
            <person name="Qiu H."/>
            <person name="Zel Zion U."/>
            <person name="Chan C.X."/>
            <person name="Stephens T.G."/>
            <person name="Weber A.P.M."/>
            <person name="Boo G.H."/>
            <person name="Boo S.M."/>
            <person name="Kim K.M."/>
            <person name="Shin Y."/>
            <person name="Jung M."/>
            <person name="Lee S.J."/>
            <person name="Yim H.S."/>
            <person name="Lee J.H."/>
            <person name="Bhattacharya D."/>
            <person name="Yoon H.S."/>
        </authorList>
    </citation>
    <scope>NUCLEOTIDE SEQUENCE [LARGE SCALE GENOMIC DNA]</scope>
    <source>
        <strain evidence="2 3">SKKU-2015</strain>
        <tissue evidence="2">Whole body</tissue>
    </source>
</reference>
<dbReference type="OrthoDB" id="10517701at2759"/>
<keyword evidence="3" id="KW-1185">Reference proteome</keyword>
<dbReference type="AlphaFoldDB" id="A0A2V3IDH2"/>
<gene>
    <name evidence="2" type="ORF">BWQ96_10170</name>
</gene>
<protein>
    <submittedName>
        <fullName evidence="2">Uncharacterized protein</fullName>
    </submittedName>
</protein>